<keyword evidence="2" id="KW-0223">Dioxygenase</keyword>
<dbReference type="Gene3D" id="2.60.120.620">
    <property type="entry name" value="q2cbj1_9rhob like domain"/>
    <property type="match status" value="1"/>
</dbReference>
<dbReference type="Proteomes" id="UP001206067">
    <property type="component" value="Unassembled WGS sequence"/>
</dbReference>
<accession>A0ABT1XTQ2</accession>
<comment type="cofactor">
    <cofactor evidence="1">
        <name>Fe(2+)</name>
        <dbReference type="ChEBI" id="CHEBI:29033"/>
    </cofactor>
</comment>
<sequence>MSAEQRREYDTLGFCRLPGLIPPPVLERLRKFFEPMLVADTVPGKAIADAPDGKVVTNIDQLLSWGDPAVLELLAVPEIMNVASAICGDNLFSVQEFAVIKHRGDATPVLWHQDMVHGRSAPALSMGLYLDDADAGEGALRFVPGSHLRSEPIDQLARMPAVEVPAKAGDVIIHDMMTAHSSEPMEGNSLRRVIYLVFLSTELVLGEDLYPREFVENRRRLLFAARRYRRETFPAAGCFKPRQREPNARDRKRPAHDIMAEVHMTETRLRPSNYCFERIPANLG</sequence>
<name>A0ABT1XTQ2_9SPHN</name>
<dbReference type="EMBL" id="JANKHH010000007">
    <property type="protein sequence ID" value="MCR2834996.1"/>
    <property type="molecule type" value="Genomic_DNA"/>
</dbReference>
<organism evidence="2 3">
    <name type="scientific">Parerythrobacter lacustris</name>
    <dbReference type="NCBI Taxonomy" id="2969984"/>
    <lineage>
        <taxon>Bacteria</taxon>
        <taxon>Pseudomonadati</taxon>
        <taxon>Pseudomonadota</taxon>
        <taxon>Alphaproteobacteria</taxon>
        <taxon>Sphingomonadales</taxon>
        <taxon>Erythrobacteraceae</taxon>
        <taxon>Parerythrobacter</taxon>
    </lineage>
</organism>
<evidence type="ECO:0000313" key="2">
    <source>
        <dbReference type="EMBL" id="MCR2834996.1"/>
    </source>
</evidence>
<keyword evidence="2" id="KW-0560">Oxidoreductase</keyword>
<protein>
    <submittedName>
        <fullName evidence="2">Phytanoyl-CoA dioxygenase family protein</fullName>
    </submittedName>
</protein>
<evidence type="ECO:0000256" key="1">
    <source>
        <dbReference type="ARBA" id="ARBA00001954"/>
    </source>
</evidence>
<keyword evidence="3" id="KW-1185">Reference proteome</keyword>
<dbReference type="PANTHER" id="PTHR20883">
    <property type="entry name" value="PHYTANOYL-COA DIOXYGENASE DOMAIN CONTAINING 1"/>
    <property type="match status" value="1"/>
</dbReference>
<dbReference type="Pfam" id="PF05721">
    <property type="entry name" value="PhyH"/>
    <property type="match status" value="1"/>
</dbReference>
<dbReference type="InterPro" id="IPR008775">
    <property type="entry name" value="Phytyl_CoA_dOase-like"/>
</dbReference>
<dbReference type="PANTHER" id="PTHR20883:SF48">
    <property type="entry name" value="ECTOINE DIOXYGENASE"/>
    <property type="match status" value="1"/>
</dbReference>
<dbReference type="GO" id="GO:0051213">
    <property type="term" value="F:dioxygenase activity"/>
    <property type="evidence" value="ECO:0007669"/>
    <property type="project" value="UniProtKB-KW"/>
</dbReference>
<dbReference type="RefSeq" id="WP_257596867.1">
    <property type="nucleotide sequence ID" value="NZ_JANKHH010000007.1"/>
</dbReference>
<reference evidence="2 3" key="1">
    <citation type="submission" date="2022-08" db="EMBL/GenBank/DDBJ databases">
        <title>Polyphasic taxonomy analysis of Qipengyuania sp.RS5-5.</title>
        <authorList>
            <person name="Xamxidin M."/>
            <person name="Wu M."/>
        </authorList>
    </citation>
    <scope>NUCLEOTIDE SEQUENCE [LARGE SCALE GENOMIC DNA]</scope>
    <source>
        <strain evidence="2 3">RS5-5</strain>
    </source>
</reference>
<proteinExistence type="predicted"/>
<comment type="caution">
    <text evidence="2">The sequence shown here is derived from an EMBL/GenBank/DDBJ whole genome shotgun (WGS) entry which is preliminary data.</text>
</comment>
<gene>
    <name evidence="2" type="ORF">NSO95_13690</name>
</gene>
<dbReference type="SUPFAM" id="SSF51197">
    <property type="entry name" value="Clavaminate synthase-like"/>
    <property type="match status" value="1"/>
</dbReference>
<evidence type="ECO:0000313" key="3">
    <source>
        <dbReference type="Proteomes" id="UP001206067"/>
    </source>
</evidence>